<sequence>MLEGLRINEVSIIECLQQKDCRFESEFWTQKITSQIKTIKGSEIIHFVQYGTSKELNEEKVGFPILRLNEFNSRFIGIPNKYCNLISKEEYESLKLQKGDVLICRTNGNPNLVGKCALVPENIEYAYASYLFKIRPKTEIINSATLVTFLSCKYGRNEIDKYSMTSNQTNFSPAKFREIDIPIFSKSFNDEIDKLYLTAHKHLGQAQTLYSQAEELLLEAIGLKDFQPSQKETNIKSFKKSFLETGRLDAEYYQPKYEDYLQIIKKYPNGFAVLYSICNLKDSNFTPKDNCEYKYIELSNVGKTGNITDCTIEQGRNLPSRARRKVDTSDIIISSIEGSLGSCALITEDYDNALCSTGFYVINSSSINSETLLVLFKSKLMQNILKQNCSGTILTAINKTDFCNLPIPLIDSQTQQKIAVLIEESFVLREESERLLEEAKMMVERKIEKI</sequence>
<accession>A0A5J4S6K0</accession>
<dbReference type="EMBL" id="SNRY01000370">
    <property type="protein sequence ID" value="KAA6341706.1"/>
    <property type="molecule type" value="Genomic_DNA"/>
</dbReference>
<dbReference type="InterPro" id="IPR052021">
    <property type="entry name" value="Type-I_RS_S_subunit"/>
</dbReference>
<dbReference type="InterPro" id="IPR000055">
    <property type="entry name" value="Restrct_endonuc_typeI_TRD"/>
</dbReference>
<proteinExistence type="inferred from homology"/>
<dbReference type="InterPro" id="IPR044946">
    <property type="entry name" value="Restrct_endonuc_typeI_TRD_sf"/>
</dbReference>
<dbReference type="AlphaFoldDB" id="A0A5J4S6K0"/>
<dbReference type="Gene3D" id="3.90.220.20">
    <property type="entry name" value="DNA methylase specificity domains"/>
    <property type="match status" value="2"/>
</dbReference>
<comment type="caution">
    <text evidence="5">The sequence shown here is derived from an EMBL/GenBank/DDBJ whole genome shotgun (WGS) entry which is preliminary data.</text>
</comment>
<protein>
    <recommendedName>
        <fullName evidence="4">Type I restriction modification DNA specificity domain-containing protein</fullName>
    </recommendedName>
</protein>
<evidence type="ECO:0000256" key="1">
    <source>
        <dbReference type="ARBA" id="ARBA00010923"/>
    </source>
</evidence>
<gene>
    <name evidence="5" type="ORF">EZS27_010495</name>
</gene>
<evidence type="ECO:0000256" key="3">
    <source>
        <dbReference type="ARBA" id="ARBA00023125"/>
    </source>
</evidence>
<keyword evidence="2" id="KW-0680">Restriction system</keyword>
<evidence type="ECO:0000256" key="2">
    <source>
        <dbReference type="ARBA" id="ARBA00022747"/>
    </source>
</evidence>
<evidence type="ECO:0000313" key="5">
    <source>
        <dbReference type="EMBL" id="KAA6341706.1"/>
    </source>
</evidence>
<dbReference type="PANTHER" id="PTHR30408:SF12">
    <property type="entry name" value="TYPE I RESTRICTION ENZYME MJAVIII SPECIFICITY SUBUNIT"/>
    <property type="match status" value="1"/>
</dbReference>
<dbReference type="SUPFAM" id="SSF116734">
    <property type="entry name" value="DNA methylase specificity domain"/>
    <property type="match status" value="2"/>
</dbReference>
<reference evidence="5" key="1">
    <citation type="submission" date="2019-03" db="EMBL/GenBank/DDBJ databases">
        <title>Single cell metagenomics reveals metabolic interactions within the superorganism composed of flagellate Streblomastix strix and complex community of Bacteroidetes bacteria on its surface.</title>
        <authorList>
            <person name="Treitli S.C."/>
            <person name="Kolisko M."/>
            <person name="Husnik F."/>
            <person name="Keeling P."/>
            <person name="Hampl V."/>
        </authorList>
    </citation>
    <scope>NUCLEOTIDE SEQUENCE</scope>
    <source>
        <strain evidence="5">STM</strain>
    </source>
</reference>
<dbReference type="PANTHER" id="PTHR30408">
    <property type="entry name" value="TYPE-1 RESTRICTION ENZYME ECOKI SPECIFICITY PROTEIN"/>
    <property type="match status" value="1"/>
</dbReference>
<organism evidence="5">
    <name type="scientific">termite gut metagenome</name>
    <dbReference type="NCBI Taxonomy" id="433724"/>
    <lineage>
        <taxon>unclassified sequences</taxon>
        <taxon>metagenomes</taxon>
        <taxon>organismal metagenomes</taxon>
    </lineage>
</organism>
<feature type="domain" description="Type I restriction modification DNA specificity" evidence="4">
    <location>
        <begin position="289"/>
        <end position="419"/>
    </location>
</feature>
<keyword evidence="3" id="KW-0238">DNA-binding</keyword>
<evidence type="ECO:0000259" key="4">
    <source>
        <dbReference type="Pfam" id="PF01420"/>
    </source>
</evidence>
<comment type="similarity">
    <text evidence="1">Belongs to the type-I restriction system S methylase family.</text>
</comment>
<dbReference type="GO" id="GO:0009307">
    <property type="term" value="P:DNA restriction-modification system"/>
    <property type="evidence" value="ECO:0007669"/>
    <property type="project" value="UniProtKB-KW"/>
</dbReference>
<dbReference type="Pfam" id="PF01420">
    <property type="entry name" value="Methylase_S"/>
    <property type="match status" value="1"/>
</dbReference>
<name>A0A5J4S6K0_9ZZZZ</name>
<dbReference type="GO" id="GO:0003677">
    <property type="term" value="F:DNA binding"/>
    <property type="evidence" value="ECO:0007669"/>
    <property type="project" value="UniProtKB-KW"/>
</dbReference>